<evidence type="ECO:0000256" key="5">
    <source>
        <dbReference type="ARBA" id="ARBA00022989"/>
    </source>
</evidence>
<keyword evidence="7" id="KW-0975">Bacterial flagellum</keyword>
<keyword evidence="4 10" id="KW-0812">Transmembrane</keyword>
<dbReference type="PANTHER" id="PTHR38766:SF1">
    <property type="entry name" value="FLAGELLAR PROTEIN FLIO"/>
    <property type="match status" value="1"/>
</dbReference>
<gene>
    <name evidence="11" type="ORF">GCM10011611_49660</name>
</gene>
<evidence type="ECO:0000256" key="8">
    <source>
        <dbReference type="ARBA" id="ARBA00037937"/>
    </source>
</evidence>
<keyword evidence="6 10" id="KW-0472">Membrane</keyword>
<reference evidence="11" key="2">
    <citation type="submission" date="2020-09" db="EMBL/GenBank/DDBJ databases">
        <authorList>
            <person name="Sun Q."/>
            <person name="Zhou Y."/>
        </authorList>
    </citation>
    <scope>NUCLEOTIDE SEQUENCE</scope>
    <source>
        <strain evidence="11">CGMCC 1.15725</strain>
    </source>
</reference>
<dbReference type="GO" id="GO:0009425">
    <property type="term" value="C:bacterial-type flagellum basal body"/>
    <property type="evidence" value="ECO:0007669"/>
    <property type="project" value="UniProtKB-SubCell"/>
</dbReference>
<evidence type="ECO:0000256" key="1">
    <source>
        <dbReference type="ARBA" id="ARBA00004117"/>
    </source>
</evidence>
<sequence>MTDIVRLILALVFVLALIGLFAWLLRRFGPAMRLGRAGRLALVESIAVDSRRRLLLVRRDQTEHLLLIGGTRDLVIESGIRSASDGSRRDRSEPSFATHLPGEDA</sequence>
<keyword evidence="3" id="KW-1003">Cell membrane</keyword>
<name>A0A8J3E7A6_9PROT</name>
<dbReference type="Proteomes" id="UP000646365">
    <property type="component" value="Unassembled WGS sequence"/>
</dbReference>
<reference evidence="11" key="1">
    <citation type="journal article" date="2014" name="Int. J. Syst. Evol. Microbiol.">
        <title>Complete genome sequence of Corynebacterium casei LMG S-19264T (=DSM 44701T), isolated from a smear-ripened cheese.</title>
        <authorList>
            <consortium name="US DOE Joint Genome Institute (JGI-PGF)"/>
            <person name="Walter F."/>
            <person name="Albersmeier A."/>
            <person name="Kalinowski J."/>
            <person name="Ruckert C."/>
        </authorList>
    </citation>
    <scope>NUCLEOTIDE SEQUENCE</scope>
    <source>
        <strain evidence="11">CGMCC 1.15725</strain>
    </source>
</reference>
<dbReference type="GO" id="GO:0044781">
    <property type="term" value="P:bacterial-type flagellum organization"/>
    <property type="evidence" value="ECO:0007669"/>
    <property type="project" value="InterPro"/>
</dbReference>
<dbReference type="EMBL" id="BMJQ01000014">
    <property type="protein sequence ID" value="GGF37194.1"/>
    <property type="molecule type" value="Genomic_DNA"/>
</dbReference>
<evidence type="ECO:0000256" key="4">
    <source>
        <dbReference type="ARBA" id="ARBA00022692"/>
    </source>
</evidence>
<comment type="subcellular location">
    <subcellularLocation>
        <location evidence="1">Bacterial flagellum basal body</location>
    </subcellularLocation>
    <subcellularLocation>
        <location evidence="2">Cell membrane</location>
    </subcellularLocation>
</comment>
<dbReference type="RefSeq" id="WP_189050798.1">
    <property type="nucleotide sequence ID" value="NZ_BMJQ01000014.1"/>
</dbReference>
<keyword evidence="12" id="KW-1185">Reference proteome</keyword>
<accession>A0A8J3E7A6</accession>
<evidence type="ECO:0000256" key="9">
    <source>
        <dbReference type="SAM" id="MobiDB-lite"/>
    </source>
</evidence>
<dbReference type="Pfam" id="PF04347">
    <property type="entry name" value="FliO"/>
    <property type="match status" value="1"/>
</dbReference>
<comment type="similarity">
    <text evidence="8">Belongs to the FliO/MopB family.</text>
</comment>
<protein>
    <recommendedName>
        <fullName evidence="13">Flagellar protein FliO/FliZ</fullName>
    </recommendedName>
</protein>
<organism evidence="11 12">
    <name type="scientific">Aliidongia dinghuensis</name>
    <dbReference type="NCBI Taxonomy" id="1867774"/>
    <lineage>
        <taxon>Bacteria</taxon>
        <taxon>Pseudomonadati</taxon>
        <taxon>Pseudomonadota</taxon>
        <taxon>Alphaproteobacteria</taxon>
        <taxon>Rhodospirillales</taxon>
        <taxon>Dongiaceae</taxon>
        <taxon>Aliidongia</taxon>
    </lineage>
</organism>
<keyword evidence="5 10" id="KW-1133">Transmembrane helix</keyword>
<evidence type="ECO:0008006" key="13">
    <source>
        <dbReference type="Google" id="ProtNLM"/>
    </source>
</evidence>
<evidence type="ECO:0000256" key="6">
    <source>
        <dbReference type="ARBA" id="ARBA00023136"/>
    </source>
</evidence>
<evidence type="ECO:0000256" key="7">
    <source>
        <dbReference type="ARBA" id="ARBA00023143"/>
    </source>
</evidence>
<feature type="transmembrane region" description="Helical" evidence="10">
    <location>
        <begin position="6"/>
        <end position="25"/>
    </location>
</feature>
<proteinExistence type="inferred from homology"/>
<feature type="region of interest" description="Disordered" evidence="9">
    <location>
        <begin position="81"/>
        <end position="105"/>
    </location>
</feature>
<dbReference type="GO" id="GO:0005886">
    <property type="term" value="C:plasma membrane"/>
    <property type="evidence" value="ECO:0007669"/>
    <property type="project" value="UniProtKB-SubCell"/>
</dbReference>
<evidence type="ECO:0000256" key="2">
    <source>
        <dbReference type="ARBA" id="ARBA00004236"/>
    </source>
</evidence>
<evidence type="ECO:0000313" key="12">
    <source>
        <dbReference type="Proteomes" id="UP000646365"/>
    </source>
</evidence>
<evidence type="ECO:0000256" key="3">
    <source>
        <dbReference type="ARBA" id="ARBA00022475"/>
    </source>
</evidence>
<evidence type="ECO:0000256" key="10">
    <source>
        <dbReference type="SAM" id="Phobius"/>
    </source>
</evidence>
<dbReference type="InterPro" id="IPR052205">
    <property type="entry name" value="FliO/MopB"/>
</dbReference>
<dbReference type="InterPro" id="IPR022781">
    <property type="entry name" value="Flagellar_biosynth_FliO"/>
</dbReference>
<dbReference type="AlphaFoldDB" id="A0A8J3E7A6"/>
<comment type="caution">
    <text evidence="11">The sequence shown here is derived from an EMBL/GenBank/DDBJ whole genome shotgun (WGS) entry which is preliminary data.</text>
</comment>
<evidence type="ECO:0000313" key="11">
    <source>
        <dbReference type="EMBL" id="GGF37194.1"/>
    </source>
</evidence>
<dbReference type="PANTHER" id="PTHR38766">
    <property type="entry name" value="FLAGELLAR PROTEIN FLIO"/>
    <property type="match status" value="1"/>
</dbReference>